<dbReference type="eggNOG" id="ENOG50316FF">
    <property type="taxonomic scope" value="Bacteria"/>
</dbReference>
<evidence type="ECO:0000313" key="1">
    <source>
        <dbReference type="EMBL" id="ABD26073.1"/>
    </source>
</evidence>
<accession>Q2G7V0</accession>
<reference evidence="2" key="1">
    <citation type="submission" date="2006-01" db="EMBL/GenBank/DDBJ databases">
        <title>Complete sequence of Novosphingobium aromaticivorans DSM 12444.</title>
        <authorList>
            <consortium name="US DOE Joint Genome Institute"/>
            <person name="Copeland A."/>
            <person name="Lucas S."/>
            <person name="Lapidus A."/>
            <person name="Barry K."/>
            <person name="Detter J.C."/>
            <person name="Glavina T."/>
            <person name="Hammon N."/>
            <person name="Israni S."/>
            <person name="Pitluck S."/>
            <person name="Chain P."/>
            <person name="Malfatti S."/>
            <person name="Shin M."/>
            <person name="Vergez L."/>
            <person name="Schmutz J."/>
            <person name="Larimer F."/>
            <person name="Land M."/>
            <person name="Kyrpides N."/>
            <person name="Ivanova N."/>
            <person name="Fredrickson J."/>
            <person name="Balkwill D."/>
            <person name="Romine M.F."/>
            <person name="Richardson P."/>
        </authorList>
    </citation>
    <scope>NUCLEOTIDE SEQUENCE [LARGE SCALE GENOMIC DNA]</scope>
    <source>
        <strain evidence="2">ATCC 700278 / DSM 12444 / CCUG 56034 / CIP 105152 / NBRC 16084 / F199</strain>
    </source>
</reference>
<dbReference type="RefSeq" id="WP_011445283.1">
    <property type="nucleotide sequence ID" value="NC_007794.1"/>
</dbReference>
<name>Q2G7V0_NOVAD</name>
<protein>
    <submittedName>
        <fullName evidence="1">Uncharacterized protein</fullName>
    </submittedName>
</protein>
<dbReference type="HOGENOM" id="CLU_2808166_0_0_5"/>
<organism evidence="1 2">
    <name type="scientific">Novosphingobium aromaticivorans (strain ATCC 700278 / DSM 12444 / CCUG 56034 / CIP 105152 / NBRC 16084 / F199)</name>
    <dbReference type="NCBI Taxonomy" id="279238"/>
    <lineage>
        <taxon>Bacteria</taxon>
        <taxon>Pseudomonadati</taxon>
        <taxon>Pseudomonadota</taxon>
        <taxon>Alphaproteobacteria</taxon>
        <taxon>Sphingomonadales</taxon>
        <taxon>Sphingomonadaceae</taxon>
        <taxon>Novosphingobium</taxon>
    </lineage>
</organism>
<dbReference type="AlphaFoldDB" id="Q2G7V0"/>
<gene>
    <name evidence="1" type="ordered locus">Saro_1633</name>
</gene>
<sequence>MRTTHDAVTVRLYHLGDGPEGGIAETLCYGPLDKALEMAAAQPEAIQAGLYIATDNDVVAYLDLIGG</sequence>
<evidence type="ECO:0000313" key="2">
    <source>
        <dbReference type="Proteomes" id="UP000009134"/>
    </source>
</evidence>
<proteinExistence type="predicted"/>
<dbReference type="EMBL" id="CP000248">
    <property type="protein sequence ID" value="ABD26073.1"/>
    <property type="molecule type" value="Genomic_DNA"/>
</dbReference>
<dbReference type="Proteomes" id="UP000009134">
    <property type="component" value="Chromosome"/>
</dbReference>
<keyword evidence="2" id="KW-1185">Reference proteome</keyword>
<dbReference type="KEGG" id="nar:Saro_1633"/>